<feature type="transmembrane region" description="Helical" evidence="1">
    <location>
        <begin position="48"/>
        <end position="67"/>
    </location>
</feature>
<sequence>MNPLESSNILGPSIFLVNAGFIFLSIIALAVIGGLVWHYKGVLKDAKVLLGIMILLMSIPISLSFVLRKTNFLQQAYVQINVEDLIVKKVSSSSYTLIFRTSFPAIVYAVFENFDTGEVRTVLSASMAEKKIYHEITIENIGIKGGKATLFVNSKQTGKSLILN</sequence>
<proteinExistence type="predicted"/>
<name>A0A1F7YCG5_9BACT</name>
<protein>
    <submittedName>
        <fullName evidence="2">Uncharacterized protein</fullName>
    </submittedName>
</protein>
<comment type="caution">
    <text evidence="2">The sequence shown here is derived from an EMBL/GenBank/DDBJ whole genome shotgun (WGS) entry which is preliminary data.</text>
</comment>
<evidence type="ECO:0000313" key="3">
    <source>
        <dbReference type="Proteomes" id="UP000178851"/>
    </source>
</evidence>
<accession>A0A1F7YCG5</accession>
<keyword evidence="1" id="KW-0472">Membrane</keyword>
<dbReference type="EMBL" id="MGGI01000024">
    <property type="protein sequence ID" value="OGM25006.1"/>
    <property type="molecule type" value="Genomic_DNA"/>
</dbReference>
<keyword evidence="1" id="KW-0812">Transmembrane</keyword>
<keyword evidence="1" id="KW-1133">Transmembrane helix</keyword>
<evidence type="ECO:0000256" key="1">
    <source>
        <dbReference type="SAM" id="Phobius"/>
    </source>
</evidence>
<feature type="transmembrane region" description="Helical" evidence="1">
    <location>
        <begin position="12"/>
        <end position="36"/>
    </location>
</feature>
<evidence type="ECO:0000313" key="2">
    <source>
        <dbReference type="EMBL" id="OGM25006.1"/>
    </source>
</evidence>
<dbReference type="AlphaFoldDB" id="A0A1F7YCG5"/>
<reference evidence="2 3" key="1">
    <citation type="journal article" date="2016" name="Nat. Commun.">
        <title>Thousands of microbial genomes shed light on interconnected biogeochemical processes in an aquifer system.</title>
        <authorList>
            <person name="Anantharaman K."/>
            <person name="Brown C.T."/>
            <person name="Hug L.A."/>
            <person name="Sharon I."/>
            <person name="Castelle C.J."/>
            <person name="Probst A.J."/>
            <person name="Thomas B.C."/>
            <person name="Singh A."/>
            <person name="Wilkins M.J."/>
            <person name="Karaoz U."/>
            <person name="Brodie E.L."/>
            <person name="Williams K.H."/>
            <person name="Hubbard S.S."/>
            <person name="Banfield J.F."/>
        </authorList>
    </citation>
    <scope>NUCLEOTIDE SEQUENCE [LARGE SCALE GENOMIC DNA]</scope>
</reference>
<gene>
    <name evidence="2" type="ORF">A2627_05060</name>
</gene>
<organism evidence="2 3">
    <name type="scientific">Candidatus Woesebacteria bacterium RIFCSPHIGHO2_01_FULL_39_28</name>
    <dbReference type="NCBI Taxonomy" id="1802496"/>
    <lineage>
        <taxon>Bacteria</taxon>
        <taxon>Candidatus Woeseibacteriota</taxon>
    </lineage>
</organism>
<dbReference type="Proteomes" id="UP000178851">
    <property type="component" value="Unassembled WGS sequence"/>
</dbReference>